<evidence type="ECO:0000256" key="2">
    <source>
        <dbReference type="ARBA" id="ARBA00023015"/>
    </source>
</evidence>
<dbReference type="PANTHER" id="PTHR31314">
    <property type="entry name" value="MYB FAMILY TRANSCRIPTION FACTOR PHL7-LIKE"/>
    <property type="match status" value="1"/>
</dbReference>
<dbReference type="SUPFAM" id="SSF46689">
    <property type="entry name" value="Homeodomain-like"/>
    <property type="match status" value="1"/>
</dbReference>
<protein>
    <recommendedName>
        <fullName evidence="5">HTH myb-type domain-containing protein</fullName>
    </recommendedName>
</protein>
<evidence type="ECO:0000256" key="4">
    <source>
        <dbReference type="ARBA" id="ARBA00023242"/>
    </source>
</evidence>
<dbReference type="PANTHER" id="PTHR31314:SF113">
    <property type="entry name" value="MYB FAMILY TRANSCRIPTION FACTOR MPH1"/>
    <property type="match status" value="1"/>
</dbReference>
<evidence type="ECO:0000313" key="7">
    <source>
        <dbReference type="Proteomes" id="UP000826271"/>
    </source>
</evidence>
<keyword evidence="3" id="KW-0804">Transcription</keyword>
<dbReference type="GO" id="GO:0003677">
    <property type="term" value="F:DNA binding"/>
    <property type="evidence" value="ECO:0007669"/>
    <property type="project" value="InterPro"/>
</dbReference>
<dbReference type="Gene3D" id="1.10.10.60">
    <property type="entry name" value="Homeodomain-like"/>
    <property type="match status" value="1"/>
</dbReference>
<dbReference type="Proteomes" id="UP000826271">
    <property type="component" value="Unassembled WGS sequence"/>
</dbReference>
<reference evidence="6" key="1">
    <citation type="submission" date="2019-10" db="EMBL/GenBank/DDBJ databases">
        <authorList>
            <person name="Zhang R."/>
            <person name="Pan Y."/>
            <person name="Wang J."/>
            <person name="Ma R."/>
            <person name="Yu S."/>
        </authorList>
    </citation>
    <scope>NUCLEOTIDE SEQUENCE</scope>
    <source>
        <strain evidence="6">LA-IB0</strain>
        <tissue evidence="6">Leaf</tissue>
    </source>
</reference>
<dbReference type="PROSITE" id="PS51294">
    <property type="entry name" value="HTH_MYB"/>
    <property type="match status" value="1"/>
</dbReference>
<sequence>MENFQKTRVRQYLKSSVPRLRWTPELHDHFVEVVHNLGGRYRATPKKIMQVMAVKGLKISQIKSHLQMYRSMKEHKDLKGFRAINNYQEKKLDCTTWLPLWKFPQGLREPPPHKKPIGQFTCQTRRKIVQNGENVYYREYQVEGTQGGTTSAITKERAEIPRANTELQETSEINFLGLSSLSPINLDLTMSLY</sequence>
<comment type="caution">
    <text evidence="6">The sequence shown here is derived from an EMBL/GenBank/DDBJ whole genome shotgun (WGS) entry which is preliminary data.</text>
</comment>
<dbReference type="InterPro" id="IPR009057">
    <property type="entry name" value="Homeodomain-like_sf"/>
</dbReference>
<comment type="subcellular location">
    <subcellularLocation>
        <location evidence="1">Nucleus</location>
    </subcellularLocation>
</comment>
<dbReference type="FunFam" id="1.10.10.60:FF:000007">
    <property type="entry name" value="Two-component response regulator"/>
    <property type="match status" value="1"/>
</dbReference>
<dbReference type="InterPro" id="IPR046955">
    <property type="entry name" value="PHR1-like"/>
</dbReference>
<dbReference type="Pfam" id="PF00249">
    <property type="entry name" value="Myb_DNA-binding"/>
    <property type="match status" value="1"/>
</dbReference>
<name>A0AAV6XXB4_9LAMI</name>
<gene>
    <name evidence="6" type="ORF">BUALT_Bualt03G0222700</name>
</gene>
<dbReference type="InterPro" id="IPR006447">
    <property type="entry name" value="Myb_dom_plants"/>
</dbReference>
<dbReference type="EMBL" id="WHWC01000003">
    <property type="protein sequence ID" value="KAG8387144.1"/>
    <property type="molecule type" value="Genomic_DNA"/>
</dbReference>
<dbReference type="NCBIfam" id="TIGR01557">
    <property type="entry name" value="myb_SHAQKYF"/>
    <property type="match status" value="1"/>
</dbReference>
<keyword evidence="7" id="KW-1185">Reference proteome</keyword>
<dbReference type="InterPro" id="IPR001005">
    <property type="entry name" value="SANT/Myb"/>
</dbReference>
<organism evidence="6 7">
    <name type="scientific">Buddleja alternifolia</name>
    <dbReference type="NCBI Taxonomy" id="168488"/>
    <lineage>
        <taxon>Eukaryota</taxon>
        <taxon>Viridiplantae</taxon>
        <taxon>Streptophyta</taxon>
        <taxon>Embryophyta</taxon>
        <taxon>Tracheophyta</taxon>
        <taxon>Spermatophyta</taxon>
        <taxon>Magnoliopsida</taxon>
        <taxon>eudicotyledons</taxon>
        <taxon>Gunneridae</taxon>
        <taxon>Pentapetalae</taxon>
        <taxon>asterids</taxon>
        <taxon>lamiids</taxon>
        <taxon>Lamiales</taxon>
        <taxon>Scrophulariaceae</taxon>
        <taxon>Buddlejeae</taxon>
        <taxon>Buddleja</taxon>
    </lineage>
</organism>
<dbReference type="GO" id="GO:0003700">
    <property type="term" value="F:DNA-binding transcription factor activity"/>
    <property type="evidence" value="ECO:0007669"/>
    <property type="project" value="InterPro"/>
</dbReference>
<evidence type="ECO:0000256" key="3">
    <source>
        <dbReference type="ARBA" id="ARBA00023163"/>
    </source>
</evidence>
<feature type="domain" description="HTH myb-type" evidence="5">
    <location>
        <begin position="14"/>
        <end position="74"/>
    </location>
</feature>
<dbReference type="GO" id="GO:0005634">
    <property type="term" value="C:nucleus"/>
    <property type="evidence" value="ECO:0007669"/>
    <property type="project" value="UniProtKB-SubCell"/>
</dbReference>
<evidence type="ECO:0000259" key="5">
    <source>
        <dbReference type="PROSITE" id="PS51294"/>
    </source>
</evidence>
<dbReference type="AlphaFoldDB" id="A0AAV6XXB4"/>
<keyword evidence="2" id="KW-0805">Transcription regulation</keyword>
<accession>A0AAV6XXB4</accession>
<proteinExistence type="predicted"/>
<keyword evidence="4" id="KW-0539">Nucleus</keyword>
<evidence type="ECO:0000256" key="1">
    <source>
        <dbReference type="ARBA" id="ARBA00004123"/>
    </source>
</evidence>
<dbReference type="InterPro" id="IPR017930">
    <property type="entry name" value="Myb_dom"/>
</dbReference>
<evidence type="ECO:0000313" key="6">
    <source>
        <dbReference type="EMBL" id="KAG8387144.1"/>
    </source>
</evidence>